<evidence type="ECO:0000256" key="3">
    <source>
        <dbReference type="ARBA" id="ARBA00022553"/>
    </source>
</evidence>
<comment type="caution">
    <text evidence="10">The sequence shown here is derived from an EMBL/GenBank/DDBJ whole genome shotgun (WGS) entry which is preliminary data.</text>
</comment>
<dbReference type="InterPro" id="IPR003661">
    <property type="entry name" value="HisK_dim/P_dom"/>
</dbReference>
<dbReference type="RefSeq" id="WP_100865921.1">
    <property type="nucleotide sequence ID" value="NZ_PHUF01000002.1"/>
</dbReference>
<evidence type="ECO:0000259" key="9">
    <source>
        <dbReference type="PROSITE" id="PS50109"/>
    </source>
</evidence>
<dbReference type="PANTHER" id="PTHR43065:SF10">
    <property type="entry name" value="PEROXIDE STRESS-ACTIVATED HISTIDINE KINASE MAK3"/>
    <property type="match status" value="1"/>
</dbReference>
<evidence type="ECO:0000256" key="4">
    <source>
        <dbReference type="ARBA" id="ARBA00022679"/>
    </source>
</evidence>
<dbReference type="InterPro" id="IPR005467">
    <property type="entry name" value="His_kinase_dom"/>
</dbReference>
<dbReference type="GO" id="GO:0000155">
    <property type="term" value="F:phosphorelay sensor kinase activity"/>
    <property type="evidence" value="ECO:0007669"/>
    <property type="project" value="InterPro"/>
</dbReference>
<dbReference type="Proteomes" id="UP000232587">
    <property type="component" value="Unassembled WGS sequence"/>
</dbReference>
<reference evidence="10 11" key="1">
    <citation type="submission" date="2017-11" db="EMBL/GenBank/DDBJ databases">
        <title>Genomic Encyclopedia of Type Strains, Phase III (KMG-III): the genomes of soil and plant-associated and newly described type strains.</title>
        <authorList>
            <person name="Whitman W."/>
        </authorList>
    </citation>
    <scope>NUCLEOTIDE SEQUENCE [LARGE SCALE GENOMIC DNA]</scope>
    <source>
        <strain evidence="10 11">CGMCC 1.12274</strain>
    </source>
</reference>
<feature type="domain" description="Histidine kinase" evidence="9">
    <location>
        <begin position="131"/>
        <end position="351"/>
    </location>
</feature>
<keyword evidence="8" id="KW-0902">Two-component regulatory system</keyword>
<keyword evidence="4" id="KW-0808">Transferase</keyword>
<evidence type="ECO:0000256" key="7">
    <source>
        <dbReference type="ARBA" id="ARBA00022840"/>
    </source>
</evidence>
<protein>
    <recommendedName>
        <fullName evidence="2">histidine kinase</fullName>
        <ecNumber evidence="2">2.7.13.3</ecNumber>
    </recommendedName>
</protein>
<keyword evidence="5" id="KW-0547">Nucleotide-binding</keyword>
<accession>A0A2N0I2V0</accession>
<dbReference type="PROSITE" id="PS50109">
    <property type="entry name" value="HIS_KIN"/>
    <property type="match status" value="1"/>
</dbReference>
<evidence type="ECO:0000256" key="5">
    <source>
        <dbReference type="ARBA" id="ARBA00022741"/>
    </source>
</evidence>
<dbReference type="SMART" id="SM00388">
    <property type="entry name" value="HisKA"/>
    <property type="match status" value="1"/>
</dbReference>
<dbReference type="Pfam" id="PF00989">
    <property type="entry name" value="PAS"/>
    <property type="match status" value="1"/>
</dbReference>
<dbReference type="CDD" id="cd00082">
    <property type="entry name" value="HisKA"/>
    <property type="match status" value="1"/>
</dbReference>
<dbReference type="Gene3D" id="3.30.450.20">
    <property type="entry name" value="PAS domain"/>
    <property type="match status" value="1"/>
</dbReference>
<evidence type="ECO:0000256" key="1">
    <source>
        <dbReference type="ARBA" id="ARBA00000085"/>
    </source>
</evidence>
<dbReference type="InterPro" id="IPR036097">
    <property type="entry name" value="HisK_dim/P_sf"/>
</dbReference>
<evidence type="ECO:0000313" key="11">
    <source>
        <dbReference type="Proteomes" id="UP000232587"/>
    </source>
</evidence>
<gene>
    <name evidence="10" type="ORF">B0I00_0686</name>
</gene>
<dbReference type="Pfam" id="PF02518">
    <property type="entry name" value="HATPase_c"/>
    <property type="match status" value="1"/>
</dbReference>
<dbReference type="InterPro" id="IPR003594">
    <property type="entry name" value="HATPase_dom"/>
</dbReference>
<dbReference type="GO" id="GO:0006355">
    <property type="term" value="P:regulation of DNA-templated transcription"/>
    <property type="evidence" value="ECO:0007669"/>
    <property type="project" value="InterPro"/>
</dbReference>
<dbReference type="GO" id="GO:0005524">
    <property type="term" value="F:ATP binding"/>
    <property type="evidence" value="ECO:0007669"/>
    <property type="project" value="UniProtKB-KW"/>
</dbReference>
<evidence type="ECO:0000256" key="8">
    <source>
        <dbReference type="ARBA" id="ARBA00023012"/>
    </source>
</evidence>
<dbReference type="PANTHER" id="PTHR43065">
    <property type="entry name" value="SENSOR HISTIDINE KINASE"/>
    <property type="match status" value="1"/>
</dbReference>
<comment type="catalytic activity">
    <reaction evidence="1">
        <text>ATP + protein L-histidine = ADP + protein N-phospho-L-histidine.</text>
        <dbReference type="EC" id="2.7.13.3"/>
    </reaction>
</comment>
<dbReference type="Pfam" id="PF00512">
    <property type="entry name" value="HisKA"/>
    <property type="match status" value="1"/>
</dbReference>
<keyword evidence="3" id="KW-0597">Phosphoprotein</keyword>
<dbReference type="InterPro" id="IPR035965">
    <property type="entry name" value="PAS-like_dom_sf"/>
</dbReference>
<dbReference type="EC" id="2.7.13.3" evidence="2"/>
<evidence type="ECO:0000256" key="2">
    <source>
        <dbReference type="ARBA" id="ARBA00012438"/>
    </source>
</evidence>
<dbReference type="PRINTS" id="PR00344">
    <property type="entry name" value="BCTRLSENSOR"/>
</dbReference>
<keyword evidence="7" id="KW-0067">ATP-binding</keyword>
<organism evidence="10 11">
    <name type="scientific">Novosphingobium kunmingense</name>
    <dbReference type="NCBI Taxonomy" id="1211806"/>
    <lineage>
        <taxon>Bacteria</taxon>
        <taxon>Pseudomonadati</taxon>
        <taxon>Pseudomonadota</taxon>
        <taxon>Alphaproteobacteria</taxon>
        <taxon>Sphingomonadales</taxon>
        <taxon>Sphingomonadaceae</taxon>
        <taxon>Novosphingobium</taxon>
    </lineage>
</organism>
<dbReference type="Gene3D" id="1.10.287.130">
    <property type="match status" value="1"/>
</dbReference>
<sequence>MDPQRQLSSLPFAVVLLAPDRTISVANPAAEQLFGQSLRRLQGRPLDGVLTFAEPLLAEKLAEPDATVSARATDVTVAGQGQHPRRVDVIAAPLVDQPGWQMLTLIDIGGAEAMRGDAPAGEEGVLRAPAILAHEIKNPLAGIRGAAQLLGRKLGEGDRTLTTLIADEVDRIANLIDQMQTLSRSTAPDLAPCNLHEAVRRARAVIEAGGAAPTIIEEFDPSLPMVMGNVDALVQILLNLLGNAADACRDGSSPRIAIRTRFASGLQLHPSADGRPVRLPIELRVSDNGPGIDPALREHVFEPFVTTKLSGQGLGLALVRRLVRDMNGRINHDRDEVTGLTHFRVHLPMAESPRRSVRERAA</sequence>
<dbReference type="Gene3D" id="3.30.565.10">
    <property type="entry name" value="Histidine kinase-like ATPase, C-terminal domain"/>
    <property type="match status" value="1"/>
</dbReference>
<dbReference type="SMART" id="SM00387">
    <property type="entry name" value="HATPase_c"/>
    <property type="match status" value="1"/>
</dbReference>
<keyword evidence="11" id="KW-1185">Reference proteome</keyword>
<dbReference type="InterPro" id="IPR013767">
    <property type="entry name" value="PAS_fold"/>
</dbReference>
<dbReference type="CDD" id="cd00130">
    <property type="entry name" value="PAS"/>
    <property type="match status" value="1"/>
</dbReference>
<keyword evidence="6 10" id="KW-0418">Kinase</keyword>
<dbReference type="InterPro" id="IPR004358">
    <property type="entry name" value="Sig_transdc_His_kin-like_C"/>
</dbReference>
<dbReference type="OrthoDB" id="9789238at2"/>
<dbReference type="InterPro" id="IPR036890">
    <property type="entry name" value="HATPase_C_sf"/>
</dbReference>
<dbReference type="SUPFAM" id="SSF55785">
    <property type="entry name" value="PYP-like sensor domain (PAS domain)"/>
    <property type="match status" value="1"/>
</dbReference>
<dbReference type="SUPFAM" id="SSF55874">
    <property type="entry name" value="ATPase domain of HSP90 chaperone/DNA topoisomerase II/histidine kinase"/>
    <property type="match status" value="1"/>
</dbReference>
<evidence type="ECO:0000313" key="10">
    <source>
        <dbReference type="EMBL" id="PKB25485.1"/>
    </source>
</evidence>
<dbReference type="EMBL" id="PHUF01000002">
    <property type="protein sequence ID" value="PKB25485.1"/>
    <property type="molecule type" value="Genomic_DNA"/>
</dbReference>
<name>A0A2N0I2V0_9SPHN</name>
<proteinExistence type="predicted"/>
<dbReference type="SMART" id="SM00091">
    <property type="entry name" value="PAS"/>
    <property type="match status" value="1"/>
</dbReference>
<evidence type="ECO:0000256" key="6">
    <source>
        <dbReference type="ARBA" id="ARBA00022777"/>
    </source>
</evidence>
<dbReference type="AlphaFoldDB" id="A0A2N0I2V0"/>
<dbReference type="InterPro" id="IPR000014">
    <property type="entry name" value="PAS"/>
</dbReference>
<dbReference type="SUPFAM" id="SSF47384">
    <property type="entry name" value="Homodimeric domain of signal transducing histidine kinase"/>
    <property type="match status" value="1"/>
</dbReference>